<reference evidence="2 3" key="1">
    <citation type="submission" date="2019-06" db="EMBL/GenBank/DDBJ databases">
        <title>A chromosomal-level reference genome of Carpinus fangiana (Coryloideae, Betulaceae).</title>
        <authorList>
            <person name="Yang X."/>
            <person name="Wang Z."/>
            <person name="Zhang L."/>
            <person name="Hao G."/>
            <person name="Liu J."/>
            <person name="Yang Y."/>
        </authorList>
    </citation>
    <scope>NUCLEOTIDE SEQUENCE [LARGE SCALE GENOMIC DNA]</scope>
    <source>
        <strain evidence="2">Cfa_2016G</strain>
        <tissue evidence="2">Leaf</tissue>
    </source>
</reference>
<organism evidence="2 3">
    <name type="scientific">Carpinus fangiana</name>
    <dbReference type="NCBI Taxonomy" id="176857"/>
    <lineage>
        <taxon>Eukaryota</taxon>
        <taxon>Viridiplantae</taxon>
        <taxon>Streptophyta</taxon>
        <taxon>Embryophyta</taxon>
        <taxon>Tracheophyta</taxon>
        <taxon>Spermatophyta</taxon>
        <taxon>Magnoliopsida</taxon>
        <taxon>eudicotyledons</taxon>
        <taxon>Gunneridae</taxon>
        <taxon>Pentapetalae</taxon>
        <taxon>rosids</taxon>
        <taxon>fabids</taxon>
        <taxon>Fagales</taxon>
        <taxon>Betulaceae</taxon>
        <taxon>Carpinus</taxon>
    </lineage>
</organism>
<evidence type="ECO:0000313" key="3">
    <source>
        <dbReference type="Proteomes" id="UP000327013"/>
    </source>
</evidence>
<proteinExistence type="predicted"/>
<gene>
    <name evidence="2" type="ORF">FH972_024375</name>
</gene>
<feature type="compositionally biased region" description="Polar residues" evidence="1">
    <location>
        <begin position="1"/>
        <end position="10"/>
    </location>
</feature>
<dbReference type="AlphaFoldDB" id="A0A5N6KYR9"/>
<keyword evidence="3" id="KW-1185">Reference proteome</keyword>
<evidence type="ECO:0000313" key="2">
    <source>
        <dbReference type="EMBL" id="KAB8360637.1"/>
    </source>
</evidence>
<feature type="compositionally biased region" description="Basic and acidic residues" evidence="1">
    <location>
        <begin position="40"/>
        <end position="61"/>
    </location>
</feature>
<name>A0A5N6KYR9_9ROSI</name>
<protein>
    <submittedName>
        <fullName evidence="2">Uncharacterized protein</fullName>
    </submittedName>
</protein>
<feature type="region of interest" description="Disordered" evidence="1">
    <location>
        <begin position="1"/>
        <end position="69"/>
    </location>
</feature>
<evidence type="ECO:0000256" key="1">
    <source>
        <dbReference type="SAM" id="MobiDB-lite"/>
    </source>
</evidence>
<dbReference type="EMBL" id="VIBQ01000017">
    <property type="protein sequence ID" value="KAB8360637.1"/>
    <property type="molecule type" value="Genomic_DNA"/>
</dbReference>
<dbReference type="Proteomes" id="UP000327013">
    <property type="component" value="Unassembled WGS sequence"/>
</dbReference>
<comment type="caution">
    <text evidence="2">The sequence shown here is derived from an EMBL/GenBank/DDBJ whole genome shotgun (WGS) entry which is preliminary data.</text>
</comment>
<accession>A0A5N6KYR9</accession>
<sequence>MADKQQQTRSRPLILPTRGPLRKVSTTSQVSIRPSVGFVDHGDRVPSTKRADSEPAFEHHFASGKAPSPFLEPEYLARLKKAEDAAATAGNTMANTARRN</sequence>